<comment type="caution">
    <text evidence="1">The sequence shown here is derived from an EMBL/GenBank/DDBJ whole genome shotgun (WGS) entry which is preliminary data.</text>
</comment>
<protein>
    <submittedName>
        <fullName evidence="1">Uncharacterized protein</fullName>
    </submittedName>
</protein>
<gene>
    <name evidence="1" type="ORF">IFM89_004791</name>
</gene>
<keyword evidence="2" id="KW-1185">Reference proteome</keyword>
<dbReference type="Proteomes" id="UP000631114">
    <property type="component" value="Unassembled WGS sequence"/>
</dbReference>
<sequence length="188" mass="21415">MERELLERTLDGDLESAIKSLNELCLGSSAELETVFPTQPSTETNGESSVVVVSNNIPKNSAEWIEVFVNEMTSASSIDDAKARASMMLDVLEKSIRSEVSGVVDILYKEKMSLKEHWEKLSKYVVVLKQGVITQHARLKEAESRIEEVQLLKERVKKLESENYSLKFHLNQGQQRYPTMDRFPPHVF</sequence>
<organism evidence="1 2">
    <name type="scientific">Coptis chinensis</name>
    <dbReference type="NCBI Taxonomy" id="261450"/>
    <lineage>
        <taxon>Eukaryota</taxon>
        <taxon>Viridiplantae</taxon>
        <taxon>Streptophyta</taxon>
        <taxon>Embryophyta</taxon>
        <taxon>Tracheophyta</taxon>
        <taxon>Spermatophyta</taxon>
        <taxon>Magnoliopsida</taxon>
        <taxon>Ranunculales</taxon>
        <taxon>Ranunculaceae</taxon>
        <taxon>Coptidoideae</taxon>
        <taxon>Coptis</taxon>
    </lineage>
</organism>
<evidence type="ECO:0000313" key="2">
    <source>
        <dbReference type="Proteomes" id="UP000631114"/>
    </source>
</evidence>
<proteinExistence type="predicted"/>
<dbReference type="EMBL" id="JADFTS010000003">
    <property type="protein sequence ID" value="KAF9612987.1"/>
    <property type="molecule type" value="Genomic_DNA"/>
</dbReference>
<accession>A0A835IAX1</accession>
<evidence type="ECO:0000313" key="1">
    <source>
        <dbReference type="EMBL" id="KAF9612987.1"/>
    </source>
</evidence>
<reference evidence="1 2" key="1">
    <citation type="submission" date="2020-10" db="EMBL/GenBank/DDBJ databases">
        <title>The Coptis chinensis genome and diversification of protoberbering-type alkaloids.</title>
        <authorList>
            <person name="Wang B."/>
            <person name="Shu S."/>
            <person name="Song C."/>
            <person name="Liu Y."/>
        </authorList>
    </citation>
    <scope>NUCLEOTIDE SEQUENCE [LARGE SCALE GENOMIC DNA]</scope>
    <source>
        <strain evidence="1">HL-2020</strain>
        <tissue evidence="1">Leaf</tissue>
    </source>
</reference>
<dbReference type="AlphaFoldDB" id="A0A835IAX1"/>
<dbReference type="OrthoDB" id="440455at2759"/>
<name>A0A835IAX1_9MAGN</name>
<dbReference type="PANTHER" id="PTHR31245:SF20">
    <property type="entry name" value="F18B13.13 PROTEIN"/>
    <property type="match status" value="1"/>
</dbReference>
<dbReference type="PANTHER" id="PTHR31245">
    <property type="entry name" value="UBIQUITIN SYSTEM COMPONENT CUE PROTEIN"/>
    <property type="match status" value="1"/>
</dbReference>